<dbReference type="RefSeq" id="WP_123880139.1">
    <property type="nucleotide sequence ID" value="NZ_RPFZ01000001.1"/>
</dbReference>
<evidence type="ECO:0000256" key="2">
    <source>
        <dbReference type="SAM" id="SignalP"/>
    </source>
</evidence>
<feature type="chain" id="PRO_5018319835" evidence="2">
    <location>
        <begin position="28"/>
        <end position="64"/>
    </location>
</feature>
<evidence type="ECO:0000313" key="4">
    <source>
        <dbReference type="Proteomes" id="UP000275232"/>
    </source>
</evidence>
<feature type="region of interest" description="Disordered" evidence="1">
    <location>
        <begin position="27"/>
        <end position="64"/>
    </location>
</feature>
<sequence>MTMDPARRRHFLVPGLVLFLAACSGDAADPPRAPTRGERAALADAADMLDTREPEAPGAPPARR</sequence>
<feature type="signal peptide" evidence="2">
    <location>
        <begin position="1"/>
        <end position="27"/>
    </location>
</feature>
<dbReference type="AlphaFoldDB" id="A0A3N5DR07"/>
<protein>
    <submittedName>
        <fullName evidence="3">Uncharacterized protein</fullName>
    </submittedName>
</protein>
<dbReference type="Proteomes" id="UP000275232">
    <property type="component" value="Unassembled WGS sequence"/>
</dbReference>
<name>A0A3N5DR07_9SPHN</name>
<gene>
    <name evidence="3" type="ORF">EG799_07965</name>
</gene>
<comment type="caution">
    <text evidence="3">The sequence shown here is derived from an EMBL/GenBank/DDBJ whole genome shotgun (WGS) entry which is preliminary data.</text>
</comment>
<accession>A0A3N5DR07</accession>
<reference evidence="3 4" key="1">
    <citation type="submission" date="2018-11" db="EMBL/GenBank/DDBJ databases">
        <title>Erythrobacter spongiae sp. nov., isolated from a marine sponge.</title>
        <authorList>
            <person name="Zhuang L."/>
            <person name="Luo L."/>
        </authorList>
    </citation>
    <scope>NUCLEOTIDE SEQUENCE [LARGE SCALE GENOMIC DNA]</scope>
    <source>
        <strain evidence="3 4">HN-E23</strain>
    </source>
</reference>
<evidence type="ECO:0000313" key="3">
    <source>
        <dbReference type="EMBL" id="RPF71561.1"/>
    </source>
</evidence>
<dbReference type="PROSITE" id="PS51257">
    <property type="entry name" value="PROKAR_LIPOPROTEIN"/>
    <property type="match status" value="1"/>
</dbReference>
<keyword evidence="4" id="KW-1185">Reference proteome</keyword>
<organism evidence="3 4">
    <name type="scientific">Aurantiacibacter spongiae</name>
    <dbReference type="NCBI Taxonomy" id="2488860"/>
    <lineage>
        <taxon>Bacteria</taxon>
        <taxon>Pseudomonadati</taxon>
        <taxon>Pseudomonadota</taxon>
        <taxon>Alphaproteobacteria</taxon>
        <taxon>Sphingomonadales</taxon>
        <taxon>Erythrobacteraceae</taxon>
        <taxon>Aurantiacibacter</taxon>
    </lineage>
</organism>
<dbReference type="EMBL" id="RPFZ01000001">
    <property type="protein sequence ID" value="RPF71561.1"/>
    <property type="molecule type" value="Genomic_DNA"/>
</dbReference>
<evidence type="ECO:0000256" key="1">
    <source>
        <dbReference type="SAM" id="MobiDB-lite"/>
    </source>
</evidence>
<proteinExistence type="predicted"/>
<keyword evidence="2" id="KW-0732">Signal</keyword>